<sequence length="390" mass="44112">MEFQFSDKVNSFKPGIFAALNEKKEERMRKGLPVYNLSIGTPDFKPAPYVMKAMEEACKDPENYKYSLEELPELIEAMQNRYQTRYGVKLEADEIMSVYGSQEGMAHIGMVFCNPGDTMLVPDPGYPMFEMCGIMANANVVPYRLNPEKGFLPDLEDIPDEILKEAKFMIVSYPLNPVCVCAPDSFYKELIAFAKKYEIIILHDNAYSDIVYTGERGKSFLQFEGAKEVGVEFYSLSKSYNLTGARISFVVGNHEIIRKFKVLRSQIDYGIFLPVQKAAIAALNGPEEYVLDQQKNYEKRNRMLCGGLRELGWNVPDSQGTMFVWAPIPKGYESSFEFCMELMEKTGIIVTPGSAFGEHGEGYVRMALVANEEKIGEILKVIKESGILEK</sequence>
<evidence type="ECO:0000256" key="3">
    <source>
        <dbReference type="ARBA" id="ARBA00022679"/>
    </source>
</evidence>
<keyword evidence="6" id="KW-1185">Reference proteome</keyword>
<dbReference type="CDD" id="cd00609">
    <property type="entry name" value="AAT_like"/>
    <property type="match status" value="1"/>
</dbReference>
<proteinExistence type="predicted"/>
<dbReference type="Proteomes" id="UP000265643">
    <property type="component" value="Unassembled WGS sequence"/>
</dbReference>
<reference evidence="6" key="1">
    <citation type="submission" date="2018-09" db="EMBL/GenBank/DDBJ databases">
        <title>Draft Genome Sequence of Mediterraneibacter sp. KCTC 15684.</title>
        <authorList>
            <person name="Kim J.S."/>
            <person name="Han K.I."/>
            <person name="Suh M.K."/>
            <person name="Lee K.C."/>
            <person name="Eom M.K."/>
            <person name="Lee J.H."/>
            <person name="Park S.H."/>
            <person name="Kang S.W."/>
            <person name="Park J.E."/>
            <person name="Oh B.S."/>
            <person name="Yu S.Y."/>
            <person name="Choi S.H."/>
            <person name="Lee D.H."/>
            <person name="Yoon H."/>
            <person name="Kim B."/>
            <person name="Yang S.J."/>
            <person name="Lee J.S."/>
        </authorList>
    </citation>
    <scope>NUCLEOTIDE SEQUENCE [LARGE SCALE GENOMIC DNA]</scope>
    <source>
        <strain evidence="6">KCTC 15684</strain>
    </source>
</reference>
<dbReference type="PANTHER" id="PTHR42832">
    <property type="entry name" value="AMINO ACID AMINOTRANSFERASE"/>
    <property type="match status" value="1"/>
</dbReference>
<dbReference type="GO" id="GO:0030170">
    <property type="term" value="F:pyridoxal phosphate binding"/>
    <property type="evidence" value="ECO:0007669"/>
    <property type="project" value="InterPro"/>
</dbReference>
<evidence type="ECO:0000256" key="1">
    <source>
        <dbReference type="ARBA" id="ARBA00001933"/>
    </source>
</evidence>
<dbReference type="SUPFAM" id="SSF53383">
    <property type="entry name" value="PLP-dependent transferases"/>
    <property type="match status" value="1"/>
</dbReference>
<dbReference type="InterPro" id="IPR015424">
    <property type="entry name" value="PyrdxlP-dep_Trfase"/>
</dbReference>
<keyword evidence="2 5" id="KW-0032">Aminotransferase</keyword>
<comment type="cofactor">
    <cofactor evidence="1">
        <name>pyridoxal 5'-phosphate</name>
        <dbReference type="ChEBI" id="CHEBI:597326"/>
    </cofactor>
</comment>
<dbReference type="Gene3D" id="3.40.640.10">
    <property type="entry name" value="Type I PLP-dependent aspartate aminotransferase-like (Major domain)"/>
    <property type="match status" value="1"/>
</dbReference>
<evidence type="ECO:0000313" key="6">
    <source>
        <dbReference type="Proteomes" id="UP000265643"/>
    </source>
</evidence>
<accession>A0A391NX77</accession>
<evidence type="ECO:0000313" key="5">
    <source>
        <dbReference type="EMBL" id="GCA65874.1"/>
    </source>
</evidence>
<comment type="caution">
    <text evidence="5">The sequence shown here is derived from an EMBL/GenBank/DDBJ whole genome shotgun (WGS) entry which is preliminary data.</text>
</comment>
<dbReference type="InterPro" id="IPR004839">
    <property type="entry name" value="Aminotransferase_I/II_large"/>
</dbReference>
<gene>
    <name evidence="5" type="ORF">KGMB01110_03100</name>
</gene>
<dbReference type="AlphaFoldDB" id="A0A391NX77"/>
<evidence type="ECO:0000256" key="2">
    <source>
        <dbReference type="ARBA" id="ARBA00022576"/>
    </source>
</evidence>
<organism evidence="5 6">
    <name type="scientific">Mediterraneibacter butyricigenes</name>
    <dbReference type="NCBI Taxonomy" id="2316025"/>
    <lineage>
        <taxon>Bacteria</taxon>
        <taxon>Bacillati</taxon>
        <taxon>Bacillota</taxon>
        <taxon>Clostridia</taxon>
        <taxon>Lachnospirales</taxon>
        <taxon>Lachnospiraceae</taxon>
        <taxon>Mediterraneibacter</taxon>
    </lineage>
</organism>
<dbReference type="PANTHER" id="PTHR42832:SF3">
    <property type="entry name" value="L-GLUTAMINE--4-(METHYLSULFANYL)-2-OXOBUTANOATE AMINOTRANSFERASE"/>
    <property type="match status" value="1"/>
</dbReference>
<protein>
    <submittedName>
        <fullName evidence="5">Aminotransferase</fullName>
    </submittedName>
</protein>
<dbReference type="InterPro" id="IPR015421">
    <property type="entry name" value="PyrdxlP-dep_Trfase_major"/>
</dbReference>
<dbReference type="RefSeq" id="WP_117889267.1">
    <property type="nucleotide sequence ID" value="NZ_BHGK01000001.1"/>
</dbReference>
<dbReference type="GO" id="GO:0008483">
    <property type="term" value="F:transaminase activity"/>
    <property type="evidence" value="ECO:0007669"/>
    <property type="project" value="UniProtKB-KW"/>
</dbReference>
<dbReference type="InterPro" id="IPR015422">
    <property type="entry name" value="PyrdxlP-dep_Trfase_small"/>
</dbReference>
<feature type="domain" description="Aminotransferase class I/classII large" evidence="4">
    <location>
        <begin position="34"/>
        <end position="382"/>
    </location>
</feature>
<evidence type="ECO:0000259" key="4">
    <source>
        <dbReference type="Pfam" id="PF00155"/>
    </source>
</evidence>
<name>A0A391NX77_9FIRM</name>
<dbReference type="EMBL" id="BHGK01000001">
    <property type="protein sequence ID" value="GCA65874.1"/>
    <property type="molecule type" value="Genomic_DNA"/>
</dbReference>
<keyword evidence="3 5" id="KW-0808">Transferase</keyword>
<dbReference type="Gene3D" id="3.90.1150.10">
    <property type="entry name" value="Aspartate Aminotransferase, domain 1"/>
    <property type="match status" value="1"/>
</dbReference>
<dbReference type="Pfam" id="PF00155">
    <property type="entry name" value="Aminotran_1_2"/>
    <property type="match status" value="1"/>
</dbReference>
<dbReference type="InterPro" id="IPR050881">
    <property type="entry name" value="LL-DAP_aminotransferase"/>
</dbReference>